<dbReference type="GO" id="GO:0005886">
    <property type="term" value="C:plasma membrane"/>
    <property type="evidence" value="ECO:0007669"/>
    <property type="project" value="UniProtKB-SubCell"/>
</dbReference>
<dbReference type="SMART" id="SM00388">
    <property type="entry name" value="HisKA"/>
    <property type="match status" value="1"/>
</dbReference>
<evidence type="ECO:0000259" key="15">
    <source>
        <dbReference type="PROSITE" id="PS50109"/>
    </source>
</evidence>
<evidence type="ECO:0000256" key="10">
    <source>
        <dbReference type="ARBA" id="ARBA00022840"/>
    </source>
</evidence>
<name>A0A2N0Z9Y5_9BACI</name>
<evidence type="ECO:0000256" key="2">
    <source>
        <dbReference type="ARBA" id="ARBA00004651"/>
    </source>
</evidence>
<dbReference type="PRINTS" id="PR00344">
    <property type="entry name" value="BCTRLSENSOR"/>
</dbReference>
<organism evidence="17 18">
    <name type="scientific">Cytobacillus horneckiae</name>
    <dbReference type="NCBI Taxonomy" id="549687"/>
    <lineage>
        <taxon>Bacteria</taxon>
        <taxon>Bacillati</taxon>
        <taxon>Bacillota</taxon>
        <taxon>Bacilli</taxon>
        <taxon>Bacillales</taxon>
        <taxon>Bacillaceae</taxon>
        <taxon>Cytobacillus</taxon>
    </lineage>
</organism>
<dbReference type="SMART" id="SM00387">
    <property type="entry name" value="HATPase_c"/>
    <property type="match status" value="1"/>
</dbReference>
<dbReference type="EMBL" id="PISD01000070">
    <property type="protein sequence ID" value="PKG26325.1"/>
    <property type="molecule type" value="Genomic_DNA"/>
</dbReference>
<keyword evidence="7 14" id="KW-0812">Transmembrane</keyword>
<feature type="domain" description="HAMP" evidence="16">
    <location>
        <begin position="181"/>
        <end position="234"/>
    </location>
</feature>
<evidence type="ECO:0000313" key="17">
    <source>
        <dbReference type="EMBL" id="PKG26325.1"/>
    </source>
</evidence>
<dbReference type="CDD" id="cd00082">
    <property type="entry name" value="HisKA"/>
    <property type="match status" value="1"/>
</dbReference>
<evidence type="ECO:0000256" key="1">
    <source>
        <dbReference type="ARBA" id="ARBA00000085"/>
    </source>
</evidence>
<evidence type="ECO:0000313" key="18">
    <source>
        <dbReference type="Proteomes" id="UP000233343"/>
    </source>
</evidence>
<feature type="transmembrane region" description="Helical" evidence="14">
    <location>
        <begin position="158"/>
        <end position="179"/>
    </location>
</feature>
<evidence type="ECO:0000256" key="13">
    <source>
        <dbReference type="ARBA" id="ARBA00023136"/>
    </source>
</evidence>
<keyword evidence="10" id="KW-0067">ATP-binding</keyword>
<evidence type="ECO:0000259" key="16">
    <source>
        <dbReference type="PROSITE" id="PS50885"/>
    </source>
</evidence>
<dbReference type="GO" id="GO:0000155">
    <property type="term" value="F:phosphorelay sensor kinase activity"/>
    <property type="evidence" value="ECO:0007669"/>
    <property type="project" value="InterPro"/>
</dbReference>
<dbReference type="PROSITE" id="PS50885">
    <property type="entry name" value="HAMP"/>
    <property type="match status" value="1"/>
</dbReference>
<dbReference type="PANTHER" id="PTHR45528:SF1">
    <property type="entry name" value="SENSOR HISTIDINE KINASE CPXA"/>
    <property type="match status" value="1"/>
</dbReference>
<evidence type="ECO:0000256" key="3">
    <source>
        <dbReference type="ARBA" id="ARBA00012438"/>
    </source>
</evidence>
<protein>
    <recommendedName>
        <fullName evidence="3">histidine kinase</fullName>
        <ecNumber evidence="3">2.7.13.3</ecNumber>
    </recommendedName>
</protein>
<keyword evidence="9 17" id="KW-0418">Kinase</keyword>
<reference evidence="17 18" key="1">
    <citation type="journal article" date="2010" name="Int. J. Syst. Evol. Microbiol.">
        <title>Bacillus horneckiae sp. nov., isolated from a spacecraft-assembly clean room.</title>
        <authorList>
            <person name="Vaishampayan P."/>
            <person name="Probst A."/>
            <person name="Krishnamurthi S."/>
            <person name="Ghosh S."/>
            <person name="Osman S."/>
            <person name="McDowall A."/>
            <person name="Ruckmani A."/>
            <person name="Mayilraj S."/>
            <person name="Venkateswaran K."/>
        </authorList>
    </citation>
    <scope>NUCLEOTIDE SEQUENCE [LARGE SCALE GENOMIC DNA]</scope>
    <source>
        <strain evidence="18">1PO1SC</strain>
    </source>
</reference>
<evidence type="ECO:0000256" key="11">
    <source>
        <dbReference type="ARBA" id="ARBA00022989"/>
    </source>
</evidence>
<evidence type="ECO:0000256" key="12">
    <source>
        <dbReference type="ARBA" id="ARBA00023012"/>
    </source>
</evidence>
<keyword evidence="4" id="KW-1003">Cell membrane</keyword>
<feature type="domain" description="Histidine kinase" evidence="15">
    <location>
        <begin position="249"/>
        <end position="485"/>
    </location>
</feature>
<comment type="catalytic activity">
    <reaction evidence="1">
        <text>ATP + protein L-histidine = ADP + protein N-phospho-L-histidine.</text>
        <dbReference type="EC" id="2.7.13.3"/>
    </reaction>
</comment>
<dbReference type="Gene3D" id="6.10.340.10">
    <property type="match status" value="1"/>
</dbReference>
<dbReference type="CDD" id="cd06225">
    <property type="entry name" value="HAMP"/>
    <property type="match status" value="1"/>
</dbReference>
<feature type="transmembrane region" description="Helical" evidence="14">
    <location>
        <begin position="7"/>
        <end position="29"/>
    </location>
</feature>
<dbReference type="GO" id="GO:0005524">
    <property type="term" value="F:ATP binding"/>
    <property type="evidence" value="ECO:0007669"/>
    <property type="project" value="UniProtKB-KW"/>
</dbReference>
<comment type="subcellular location">
    <subcellularLocation>
        <location evidence="2">Cell membrane</location>
        <topology evidence="2">Multi-pass membrane protein</topology>
    </subcellularLocation>
</comment>
<dbReference type="RefSeq" id="WP_066194048.1">
    <property type="nucleotide sequence ID" value="NZ_JAFDQP010000003.1"/>
</dbReference>
<gene>
    <name evidence="17" type="ORF">CWS20_24550</name>
</gene>
<dbReference type="EC" id="2.7.13.3" evidence="3"/>
<dbReference type="CDD" id="cd00075">
    <property type="entry name" value="HATPase"/>
    <property type="match status" value="1"/>
</dbReference>
<keyword evidence="12" id="KW-0902">Two-component regulatory system</keyword>
<keyword evidence="11 14" id="KW-1133">Transmembrane helix</keyword>
<dbReference type="InterPro" id="IPR036890">
    <property type="entry name" value="HATPase_C_sf"/>
</dbReference>
<proteinExistence type="predicted"/>
<dbReference type="InterPro" id="IPR003661">
    <property type="entry name" value="HisK_dim/P_dom"/>
</dbReference>
<comment type="caution">
    <text evidence="17">The sequence shown here is derived from an EMBL/GenBank/DDBJ whole genome shotgun (WGS) entry which is preliminary data.</text>
</comment>
<dbReference type="Proteomes" id="UP000233343">
    <property type="component" value="Unassembled WGS sequence"/>
</dbReference>
<accession>A0A2N0Z9Y5</accession>
<dbReference type="InterPro" id="IPR003594">
    <property type="entry name" value="HATPase_dom"/>
</dbReference>
<dbReference type="PANTHER" id="PTHR45528">
    <property type="entry name" value="SENSOR HISTIDINE KINASE CPXA"/>
    <property type="match status" value="1"/>
</dbReference>
<evidence type="ECO:0000256" key="14">
    <source>
        <dbReference type="SAM" id="Phobius"/>
    </source>
</evidence>
<dbReference type="InterPro" id="IPR005467">
    <property type="entry name" value="His_kinase_dom"/>
</dbReference>
<evidence type="ECO:0000256" key="8">
    <source>
        <dbReference type="ARBA" id="ARBA00022741"/>
    </source>
</evidence>
<dbReference type="Gene3D" id="1.10.287.130">
    <property type="match status" value="1"/>
</dbReference>
<dbReference type="Pfam" id="PF02518">
    <property type="entry name" value="HATPase_c"/>
    <property type="match status" value="1"/>
</dbReference>
<keyword evidence="6" id="KW-0808">Transferase</keyword>
<dbReference type="InterPro" id="IPR003660">
    <property type="entry name" value="HAMP_dom"/>
</dbReference>
<dbReference type="InterPro" id="IPR036097">
    <property type="entry name" value="HisK_dim/P_sf"/>
</dbReference>
<keyword evidence="8" id="KW-0547">Nucleotide-binding</keyword>
<dbReference type="Gene3D" id="3.30.565.10">
    <property type="entry name" value="Histidine kinase-like ATPase, C-terminal domain"/>
    <property type="match status" value="1"/>
</dbReference>
<dbReference type="SUPFAM" id="SSF158472">
    <property type="entry name" value="HAMP domain-like"/>
    <property type="match status" value="1"/>
</dbReference>
<evidence type="ECO:0000256" key="5">
    <source>
        <dbReference type="ARBA" id="ARBA00022553"/>
    </source>
</evidence>
<dbReference type="Pfam" id="PF00512">
    <property type="entry name" value="HisKA"/>
    <property type="match status" value="1"/>
</dbReference>
<dbReference type="AlphaFoldDB" id="A0A2N0Z9Y5"/>
<keyword evidence="18" id="KW-1185">Reference proteome</keyword>
<evidence type="ECO:0000256" key="6">
    <source>
        <dbReference type="ARBA" id="ARBA00022679"/>
    </source>
</evidence>
<evidence type="ECO:0000256" key="9">
    <source>
        <dbReference type="ARBA" id="ARBA00022777"/>
    </source>
</evidence>
<dbReference type="SUPFAM" id="SSF55874">
    <property type="entry name" value="ATPase domain of HSP90 chaperone/DNA topoisomerase II/histidine kinase"/>
    <property type="match status" value="1"/>
</dbReference>
<evidence type="ECO:0000256" key="7">
    <source>
        <dbReference type="ARBA" id="ARBA00022692"/>
    </source>
</evidence>
<dbReference type="SUPFAM" id="SSF47384">
    <property type="entry name" value="Homodimeric domain of signal transducing histidine kinase"/>
    <property type="match status" value="1"/>
</dbReference>
<dbReference type="Pfam" id="PF00672">
    <property type="entry name" value="HAMP"/>
    <property type="match status" value="1"/>
</dbReference>
<dbReference type="PROSITE" id="PS50109">
    <property type="entry name" value="HIS_KIN"/>
    <property type="match status" value="1"/>
</dbReference>
<keyword evidence="5" id="KW-0597">Phosphoprotein</keyword>
<evidence type="ECO:0000256" key="4">
    <source>
        <dbReference type="ARBA" id="ARBA00022475"/>
    </source>
</evidence>
<dbReference type="InterPro" id="IPR004358">
    <property type="entry name" value="Sig_transdc_His_kin-like_C"/>
</dbReference>
<keyword evidence="13 14" id="KW-0472">Membrane</keyword>
<sequence>MKIKTWLILSYFIVMALPIVALYIFYISLNKYDERQDLLEFMNLSSIEAEVGMQLDEPGLYHIQPLENYSFIQELVKDNMKITLFREDGVVLYSSLSNSDWLNNNGVQRVYQNLNEIQKNHRTISIKRTVHDKDQLAGIYEISLSRDEWLEGVHNRTLVIGSLFGSTFLVIYLMVVILLNRKLNRPLKLLRSEMTAFANGKEGSDKRLRQSNDELGELINHFEGMKAQIIKGNAELNRQQKEKEYIVASLSHDLKTPLTVIRAYSEALQGKRKLTIKEEQEYTEILFEKLDYMKEMIDNLSVYTSLEASTEQHDFVQVDGEEYFEMMLAGYDEPCAKKGIGLSVIQDVCGEYLLQPLQMMRVMDNLMSNAIRYTPNGKKIWIAVISKSKRLPNWVFDPMLDEVEGWRKGGTIVILQNEGEAIRNDDLIRIFEPFVQLEANRGKGGSAGLGLSIAEKIVLLHGGKIRIWSKQDYGTLVSFWLKEESCNESE</sequence>
<dbReference type="InterPro" id="IPR050398">
    <property type="entry name" value="HssS/ArlS-like"/>
</dbReference>